<dbReference type="GeneID" id="130463542"/>
<gene>
    <name evidence="3" type="primary">LOC130463542</name>
</gene>
<dbReference type="SMART" id="SM00256">
    <property type="entry name" value="FBOX"/>
    <property type="match status" value="1"/>
</dbReference>
<name>A0ABM3QZ77_SPIOL</name>
<dbReference type="InterPro" id="IPR001810">
    <property type="entry name" value="F-box_dom"/>
</dbReference>
<dbReference type="InterPro" id="IPR036047">
    <property type="entry name" value="F-box-like_dom_sf"/>
</dbReference>
<sequence>MDNKQMPGQGVMDRFPDDIIAQILIRLPVKSIHRFKCVSKVWNSIIKNGRFVSSYISLHGPSWVILVRMVRVDTKSNARVTQFDLQYPPEVSFFQIAPYQMADEPFLESVDGKHPTNPLTGEWVPIPKPPYAVLHGGAVGFISQVDSTGIFERFLVVEYHHLMGQMLLL</sequence>
<protein>
    <submittedName>
        <fullName evidence="3">F-box protein At1g53370</fullName>
    </submittedName>
</protein>
<dbReference type="SUPFAM" id="SSF81383">
    <property type="entry name" value="F-box domain"/>
    <property type="match status" value="1"/>
</dbReference>
<dbReference type="PANTHER" id="PTHR31672:SF13">
    <property type="entry name" value="F-BOX PROTEIN CPR30-LIKE"/>
    <property type="match status" value="1"/>
</dbReference>
<accession>A0ABM3QZ77</accession>
<keyword evidence="2" id="KW-1185">Reference proteome</keyword>
<dbReference type="Proteomes" id="UP000813463">
    <property type="component" value="Chromosome 6"/>
</dbReference>
<dbReference type="PROSITE" id="PS50181">
    <property type="entry name" value="FBOX"/>
    <property type="match status" value="1"/>
</dbReference>
<feature type="domain" description="F-box" evidence="1">
    <location>
        <begin position="9"/>
        <end position="58"/>
    </location>
</feature>
<evidence type="ECO:0000313" key="3">
    <source>
        <dbReference type="RefSeq" id="XP_056688681.1"/>
    </source>
</evidence>
<dbReference type="Gene3D" id="1.20.1280.50">
    <property type="match status" value="1"/>
</dbReference>
<proteinExistence type="predicted"/>
<dbReference type="Pfam" id="PF00646">
    <property type="entry name" value="F-box"/>
    <property type="match status" value="1"/>
</dbReference>
<reference evidence="3" key="2">
    <citation type="submission" date="2025-08" db="UniProtKB">
        <authorList>
            <consortium name="RefSeq"/>
        </authorList>
    </citation>
    <scope>IDENTIFICATION</scope>
    <source>
        <tissue evidence="3">Leaf</tissue>
    </source>
</reference>
<evidence type="ECO:0000313" key="2">
    <source>
        <dbReference type="Proteomes" id="UP000813463"/>
    </source>
</evidence>
<organism evidence="2 3">
    <name type="scientific">Spinacia oleracea</name>
    <name type="common">Spinach</name>
    <dbReference type="NCBI Taxonomy" id="3562"/>
    <lineage>
        <taxon>Eukaryota</taxon>
        <taxon>Viridiplantae</taxon>
        <taxon>Streptophyta</taxon>
        <taxon>Embryophyta</taxon>
        <taxon>Tracheophyta</taxon>
        <taxon>Spermatophyta</taxon>
        <taxon>Magnoliopsida</taxon>
        <taxon>eudicotyledons</taxon>
        <taxon>Gunneridae</taxon>
        <taxon>Pentapetalae</taxon>
        <taxon>Caryophyllales</taxon>
        <taxon>Chenopodiaceae</taxon>
        <taxon>Chenopodioideae</taxon>
        <taxon>Anserineae</taxon>
        <taxon>Spinacia</taxon>
    </lineage>
</organism>
<reference evidence="2" key="1">
    <citation type="journal article" date="2021" name="Nat. Commun.">
        <title>Genomic analyses provide insights into spinach domestication and the genetic basis of agronomic traits.</title>
        <authorList>
            <person name="Cai X."/>
            <person name="Sun X."/>
            <person name="Xu C."/>
            <person name="Sun H."/>
            <person name="Wang X."/>
            <person name="Ge C."/>
            <person name="Zhang Z."/>
            <person name="Wang Q."/>
            <person name="Fei Z."/>
            <person name="Jiao C."/>
            <person name="Wang Q."/>
        </authorList>
    </citation>
    <scope>NUCLEOTIDE SEQUENCE [LARGE SCALE GENOMIC DNA]</scope>
    <source>
        <strain evidence="2">cv. Varoflay</strain>
    </source>
</reference>
<dbReference type="CDD" id="cd22157">
    <property type="entry name" value="F-box_AtFBW1-like"/>
    <property type="match status" value="1"/>
</dbReference>
<evidence type="ECO:0000259" key="1">
    <source>
        <dbReference type="PROSITE" id="PS50181"/>
    </source>
</evidence>
<dbReference type="RefSeq" id="XP_056688681.1">
    <property type="nucleotide sequence ID" value="XM_056832703.1"/>
</dbReference>
<dbReference type="InterPro" id="IPR050796">
    <property type="entry name" value="SCF_F-box_component"/>
</dbReference>
<dbReference type="PANTHER" id="PTHR31672">
    <property type="entry name" value="BNACNNG10540D PROTEIN"/>
    <property type="match status" value="1"/>
</dbReference>